<evidence type="ECO:0000256" key="1">
    <source>
        <dbReference type="SAM" id="MobiDB-lite"/>
    </source>
</evidence>
<protein>
    <submittedName>
        <fullName evidence="2">Uncharacterized protein</fullName>
    </submittedName>
</protein>
<feature type="compositionally biased region" description="Acidic residues" evidence="1">
    <location>
        <begin position="46"/>
        <end position="67"/>
    </location>
</feature>
<name>A0ABD1IHJ4_SALDI</name>
<accession>A0ABD1IHJ4</accession>
<dbReference type="AlphaFoldDB" id="A0ABD1IHJ4"/>
<feature type="region of interest" description="Disordered" evidence="1">
    <location>
        <begin position="1"/>
        <end position="67"/>
    </location>
</feature>
<gene>
    <name evidence="2" type="ORF">AAHA92_03248</name>
</gene>
<keyword evidence="3" id="KW-1185">Reference proteome</keyword>
<comment type="caution">
    <text evidence="2">The sequence shown here is derived from an EMBL/GenBank/DDBJ whole genome shotgun (WGS) entry which is preliminary data.</text>
</comment>
<dbReference type="EMBL" id="JBEAFC010000002">
    <property type="protein sequence ID" value="KAL1567812.1"/>
    <property type="molecule type" value="Genomic_DNA"/>
</dbReference>
<dbReference type="Proteomes" id="UP001567538">
    <property type="component" value="Unassembled WGS sequence"/>
</dbReference>
<organism evidence="2 3">
    <name type="scientific">Salvia divinorum</name>
    <name type="common">Maria pastora</name>
    <name type="synonym">Diviner's sage</name>
    <dbReference type="NCBI Taxonomy" id="28513"/>
    <lineage>
        <taxon>Eukaryota</taxon>
        <taxon>Viridiplantae</taxon>
        <taxon>Streptophyta</taxon>
        <taxon>Embryophyta</taxon>
        <taxon>Tracheophyta</taxon>
        <taxon>Spermatophyta</taxon>
        <taxon>Magnoliopsida</taxon>
        <taxon>eudicotyledons</taxon>
        <taxon>Gunneridae</taxon>
        <taxon>Pentapetalae</taxon>
        <taxon>asterids</taxon>
        <taxon>lamiids</taxon>
        <taxon>Lamiales</taxon>
        <taxon>Lamiaceae</taxon>
        <taxon>Nepetoideae</taxon>
        <taxon>Mentheae</taxon>
        <taxon>Salviinae</taxon>
        <taxon>Salvia</taxon>
        <taxon>Salvia subgen. Calosphace</taxon>
    </lineage>
</organism>
<feature type="compositionally biased region" description="Basic and acidic residues" evidence="1">
    <location>
        <begin position="130"/>
        <end position="142"/>
    </location>
</feature>
<sequence length="149" mass="16891">MKEAEEDTTFQEDEVEVHEISDDVQFIDPPHRDPSGAMIPILREVVDDDDEEEEEEEEDDDDDDDDEYILQFSCYQPRSALSCSATSHEQFSPAPPPTSSQVLKYLRTGSTTPANPGQSHQSQQVGYQKCLEEDLQHEDTKPHPLLALN</sequence>
<feature type="compositionally biased region" description="Polar residues" evidence="1">
    <location>
        <begin position="108"/>
        <end position="126"/>
    </location>
</feature>
<evidence type="ECO:0000313" key="2">
    <source>
        <dbReference type="EMBL" id="KAL1567812.1"/>
    </source>
</evidence>
<feature type="region of interest" description="Disordered" evidence="1">
    <location>
        <begin position="82"/>
        <end position="149"/>
    </location>
</feature>
<feature type="compositionally biased region" description="Acidic residues" evidence="1">
    <location>
        <begin position="1"/>
        <end position="16"/>
    </location>
</feature>
<evidence type="ECO:0000313" key="3">
    <source>
        <dbReference type="Proteomes" id="UP001567538"/>
    </source>
</evidence>
<proteinExistence type="predicted"/>
<reference evidence="2 3" key="1">
    <citation type="submission" date="2024-06" db="EMBL/GenBank/DDBJ databases">
        <title>A chromosome level genome sequence of Diviner's sage (Salvia divinorum).</title>
        <authorList>
            <person name="Ford S.A."/>
            <person name="Ro D.-K."/>
            <person name="Ness R.W."/>
            <person name="Phillips M.A."/>
        </authorList>
    </citation>
    <scope>NUCLEOTIDE SEQUENCE [LARGE SCALE GENOMIC DNA]</scope>
    <source>
        <strain evidence="2">SAF-2024a</strain>
        <tissue evidence="2">Leaf</tissue>
    </source>
</reference>